<feature type="transmembrane region" description="Helical" evidence="2">
    <location>
        <begin position="519"/>
        <end position="537"/>
    </location>
</feature>
<sequence length="1011" mass="116371">MDLSSMFANHRKRNIFFAAISFLYAFVVYSLTVAPTTSFWDAAEYIAISHTLQIAHPPGSPFFAILGRLVSMFMPTDYVALSINLISVTASAVSIMLMYLIIVRLIEEWRGPADEMDFMDQVGLYAGGLFGALTFTVTHTQWFNATEAEMYASSMCLTALVVWLSLKWSANHEKPYAERWLIVIAYLFGIGIGVHLLNLLALFFVALIIYFKKIEFSISTFLIMTGISILGFFTVYPVTVIWMPDIAGQIGSYTYGLIGPITFVILVVAAIGYGVYYTHKHSHRIANIVMLAITMIMIGYSSYALIIIRSQAEPPIDENDPSTVEDFVSYLSRDQYGQSPLLMGNTYDNSIGAIDRDEEVLFPRRHSAQPQHLQYYSQFDSDLSYFLNYQVNHMYVRYLNWNFIGREADVQDAGWYAGFSDTRHANNPANTGYFYLPLLFGLFGFLYHFKNDWKRAFSILALFILTGLAIIFYLNQTPFEPRERDYAYVGSFFAFTIWIGLGLTGIVEIIKEATGKSKQVVFASLTLMFLAVPGWMLTQNWHSNDRSERYVARDYAYNLLNSLEENAIVFTNGDNDTFPLWYIQEVEGVRTDVRVVNLSLLNTDWYIKQLRDRKTHESLPLPITLTDEEIDQMTSQLELYDPEQISIPVEKDFLNSVFEADPTQLEDSTNQFFRQGGLPEDVELTPMLYNQLQMAEPFSMPVEELDEEVSWYLEGRSAGLDRAGNERFYLQTQDKMILHMLRNNRWLRPVYFANTVSNSGQLGLQDFFQFEGKAFRVVPKKRNSGPFGYVDPDVHAERLENFRFENWNSPDVYFDENIRRMLGNYRYSFSQLADAYMERGDSTSAAKWLSYGEDNIPFRQIEHDWTVATLYAYKYMRAGEIERAKELGSFVGNQLKRELQYDMEDLNELESQLQELQQDIQMARSRAQTEEARALQSRQQQLSSRRESIVQNISFSVSRLTILQNIFYENDDIDAADQLRFEVNSITNGRLALPDSVEESRQRISQFGLGN</sequence>
<organism evidence="3 4">
    <name type="scientific">Rhodohalobacter sulfatireducens</name>
    <dbReference type="NCBI Taxonomy" id="2911366"/>
    <lineage>
        <taxon>Bacteria</taxon>
        <taxon>Pseudomonadati</taxon>
        <taxon>Balneolota</taxon>
        <taxon>Balneolia</taxon>
        <taxon>Balneolales</taxon>
        <taxon>Balneolaceae</taxon>
        <taxon>Rhodohalobacter</taxon>
    </lineage>
</organism>
<dbReference type="InterPro" id="IPR052724">
    <property type="entry name" value="GT117_domain-containing"/>
</dbReference>
<feature type="transmembrane region" description="Helical" evidence="2">
    <location>
        <begin position="456"/>
        <end position="474"/>
    </location>
</feature>
<evidence type="ECO:0000313" key="3">
    <source>
        <dbReference type="EMBL" id="MCG2590062.1"/>
    </source>
</evidence>
<feature type="transmembrane region" description="Helical" evidence="2">
    <location>
        <begin position="486"/>
        <end position="507"/>
    </location>
</feature>
<dbReference type="InterPro" id="IPR021280">
    <property type="entry name" value="TMEM260-like"/>
</dbReference>
<feature type="transmembrane region" description="Helical" evidence="2">
    <location>
        <begin position="180"/>
        <end position="209"/>
    </location>
</feature>
<feature type="transmembrane region" description="Helical" evidence="2">
    <location>
        <begin position="45"/>
        <end position="66"/>
    </location>
</feature>
<dbReference type="EMBL" id="JAKLWS010000025">
    <property type="protein sequence ID" value="MCG2590062.1"/>
    <property type="molecule type" value="Genomic_DNA"/>
</dbReference>
<feature type="transmembrane region" description="Helical" evidence="2">
    <location>
        <begin position="288"/>
        <end position="308"/>
    </location>
</feature>
<dbReference type="Proteomes" id="UP001165366">
    <property type="component" value="Unassembled WGS sequence"/>
</dbReference>
<name>A0ABS9KGY0_9BACT</name>
<comment type="caution">
    <text evidence="3">The sequence shown here is derived from an EMBL/GenBank/DDBJ whole genome shotgun (WGS) entry which is preliminary data.</text>
</comment>
<evidence type="ECO:0000256" key="2">
    <source>
        <dbReference type="SAM" id="Phobius"/>
    </source>
</evidence>
<dbReference type="PANTHER" id="PTHR16214:SF3">
    <property type="entry name" value="TRANSMEMBRANE PROTEIN 260"/>
    <property type="match status" value="1"/>
</dbReference>
<feature type="transmembrane region" description="Helical" evidence="2">
    <location>
        <begin position="255"/>
        <end position="276"/>
    </location>
</feature>
<dbReference type="PANTHER" id="PTHR16214">
    <property type="entry name" value="TRANSMEMBRANE PROTEIN 260"/>
    <property type="match status" value="1"/>
</dbReference>
<evidence type="ECO:0000313" key="4">
    <source>
        <dbReference type="Proteomes" id="UP001165366"/>
    </source>
</evidence>
<gene>
    <name evidence="3" type="ORF">L6773_15905</name>
</gene>
<protein>
    <submittedName>
        <fullName evidence="3">DUF2723 domain-containing protein</fullName>
    </submittedName>
</protein>
<keyword evidence="2" id="KW-0472">Membrane</keyword>
<proteinExistence type="predicted"/>
<keyword evidence="2" id="KW-1133">Transmembrane helix</keyword>
<evidence type="ECO:0000256" key="1">
    <source>
        <dbReference type="SAM" id="Coils"/>
    </source>
</evidence>
<feature type="transmembrane region" description="Helical" evidence="2">
    <location>
        <begin position="221"/>
        <end position="243"/>
    </location>
</feature>
<keyword evidence="2" id="KW-0812">Transmembrane</keyword>
<feature type="coiled-coil region" evidence="1">
    <location>
        <begin position="892"/>
        <end position="933"/>
    </location>
</feature>
<keyword evidence="4" id="KW-1185">Reference proteome</keyword>
<feature type="transmembrane region" description="Helical" evidence="2">
    <location>
        <begin position="78"/>
        <end position="102"/>
    </location>
</feature>
<dbReference type="RefSeq" id="WP_237855419.1">
    <property type="nucleotide sequence ID" value="NZ_JAKLWS010000025.1"/>
</dbReference>
<feature type="transmembrane region" description="Helical" evidence="2">
    <location>
        <begin position="432"/>
        <end position="449"/>
    </location>
</feature>
<dbReference type="Pfam" id="PF11028">
    <property type="entry name" value="TMEM260-like"/>
    <property type="match status" value="1"/>
</dbReference>
<keyword evidence="1" id="KW-0175">Coiled coil</keyword>
<reference evidence="3" key="2">
    <citation type="submission" date="2024-05" db="EMBL/GenBank/DDBJ databases">
        <title>Rhodohalobacter halophilus gen. nov., sp. nov., a moderately halophilic member of the family Balneolaceae.</title>
        <authorList>
            <person name="Xia J."/>
        </authorList>
    </citation>
    <scope>NUCLEOTIDE SEQUENCE</scope>
    <source>
        <strain evidence="3">WB101</strain>
    </source>
</reference>
<feature type="transmembrane region" description="Helical" evidence="2">
    <location>
        <begin position="122"/>
        <end position="143"/>
    </location>
</feature>
<feature type="transmembrane region" description="Helical" evidence="2">
    <location>
        <begin position="15"/>
        <end position="33"/>
    </location>
</feature>
<reference evidence="3" key="1">
    <citation type="submission" date="2022-01" db="EMBL/GenBank/DDBJ databases">
        <authorList>
            <person name="Wang Y."/>
        </authorList>
    </citation>
    <scope>NUCLEOTIDE SEQUENCE</scope>
    <source>
        <strain evidence="3">WB101</strain>
    </source>
</reference>
<accession>A0ABS9KGY0</accession>
<feature type="transmembrane region" description="Helical" evidence="2">
    <location>
        <begin position="150"/>
        <end position="168"/>
    </location>
</feature>